<feature type="transmembrane region" description="Helical" evidence="8">
    <location>
        <begin position="233"/>
        <end position="253"/>
    </location>
</feature>
<evidence type="ECO:0000256" key="8">
    <source>
        <dbReference type="SAM" id="Phobius"/>
    </source>
</evidence>
<evidence type="ECO:0000259" key="9">
    <source>
        <dbReference type="Pfam" id="PF13231"/>
    </source>
</evidence>
<dbReference type="EMBL" id="LCLM01000038">
    <property type="protein sequence ID" value="KKU16243.1"/>
    <property type="molecule type" value="Genomic_DNA"/>
</dbReference>
<reference evidence="10 11" key="1">
    <citation type="journal article" date="2015" name="Nature">
        <title>rRNA introns, odd ribosomes, and small enigmatic genomes across a large radiation of phyla.</title>
        <authorList>
            <person name="Brown C.T."/>
            <person name="Hug L.A."/>
            <person name="Thomas B.C."/>
            <person name="Sharon I."/>
            <person name="Castelle C.J."/>
            <person name="Singh A."/>
            <person name="Wilkins M.J."/>
            <person name="Williams K.H."/>
            <person name="Banfield J.F."/>
        </authorList>
    </citation>
    <scope>NUCLEOTIDE SEQUENCE [LARGE SCALE GENOMIC DNA]</scope>
</reference>
<keyword evidence="4" id="KW-0808">Transferase</keyword>
<feature type="transmembrane region" description="Helical" evidence="8">
    <location>
        <begin position="127"/>
        <end position="156"/>
    </location>
</feature>
<evidence type="ECO:0000256" key="4">
    <source>
        <dbReference type="ARBA" id="ARBA00022679"/>
    </source>
</evidence>
<name>A0A0G1QET0_9BACT</name>
<keyword evidence="6 8" id="KW-1133">Transmembrane helix</keyword>
<feature type="transmembrane region" description="Helical" evidence="8">
    <location>
        <begin position="85"/>
        <end position="103"/>
    </location>
</feature>
<comment type="caution">
    <text evidence="10">The sequence shown here is derived from an EMBL/GenBank/DDBJ whole genome shotgun (WGS) entry which is preliminary data.</text>
</comment>
<dbReference type="GO" id="GO:0009103">
    <property type="term" value="P:lipopolysaccharide biosynthetic process"/>
    <property type="evidence" value="ECO:0007669"/>
    <property type="project" value="UniProtKB-ARBA"/>
</dbReference>
<dbReference type="Pfam" id="PF13231">
    <property type="entry name" value="PMT_2"/>
    <property type="match status" value="1"/>
</dbReference>
<dbReference type="InterPro" id="IPR038731">
    <property type="entry name" value="RgtA/B/C-like"/>
</dbReference>
<dbReference type="Proteomes" id="UP000034922">
    <property type="component" value="Unassembled WGS sequence"/>
</dbReference>
<feature type="transmembrane region" description="Helical" evidence="8">
    <location>
        <begin position="55"/>
        <end position="73"/>
    </location>
</feature>
<evidence type="ECO:0000256" key="6">
    <source>
        <dbReference type="ARBA" id="ARBA00022989"/>
    </source>
</evidence>
<evidence type="ECO:0000256" key="3">
    <source>
        <dbReference type="ARBA" id="ARBA00022676"/>
    </source>
</evidence>
<feature type="transmembrane region" description="Helical" evidence="8">
    <location>
        <begin position="168"/>
        <end position="189"/>
    </location>
</feature>
<organism evidence="10 11">
    <name type="scientific">Candidatus Woesebacteria bacterium GW2011_GWC2_45_9</name>
    <dbReference type="NCBI Taxonomy" id="1618589"/>
    <lineage>
        <taxon>Bacteria</taxon>
        <taxon>Candidatus Woeseibacteriota</taxon>
    </lineage>
</organism>
<dbReference type="InterPro" id="IPR050297">
    <property type="entry name" value="LipidA_mod_glycosyltrf_83"/>
</dbReference>
<dbReference type="GO" id="GO:0016763">
    <property type="term" value="F:pentosyltransferase activity"/>
    <property type="evidence" value="ECO:0007669"/>
    <property type="project" value="TreeGrafter"/>
</dbReference>
<evidence type="ECO:0000313" key="10">
    <source>
        <dbReference type="EMBL" id="KKU16243.1"/>
    </source>
</evidence>
<keyword evidence="2" id="KW-1003">Cell membrane</keyword>
<dbReference type="PANTHER" id="PTHR33908">
    <property type="entry name" value="MANNOSYLTRANSFERASE YKCB-RELATED"/>
    <property type="match status" value="1"/>
</dbReference>
<dbReference type="AlphaFoldDB" id="A0A0G1QET0"/>
<dbReference type="STRING" id="1618589.UX25_C0038G0005"/>
<protein>
    <recommendedName>
        <fullName evidence="9">Glycosyltransferase RgtA/B/C/D-like domain-containing protein</fullName>
    </recommendedName>
</protein>
<evidence type="ECO:0000256" key="1">
    <source>
        <dbReference type="ARBA" id="ARBA00004651"/>
    </source>
</evidence>
<evidence type="ECO:0000256" key="7">
    <source>
        <dbReference type="ARBA" id="ARBA00023136"/>
    </source>
</evidence>
<keyword evidence="3" id="KW-0328">Glycosyltransferase</keyword>
<comment type="subcellular location">
    <subcellularLocation>
        <location evidence="1">Cell membrane</location>
        <topology evidence="1">Multi-pass membrane protein</topology>
    </subcellularLocation>
</comment>
<feature type="transmembrane region" description="Helical" evidence="8">
    <location>
        <begin position="284"/>
        <end position="304"/>
    </location>
</feature>
<evidence type="ECO:0000313" key="11">
    <source>
        <dbReference type="Proteomes" id="UP000034922"/>
    </source>
</evidence>
<dbReference type="PANTHER" id="PTHR33908:SF11">
    <property type="entry name" value="MEMBRANE PROTEIN"/>
    <property type="match status" value="1"/>
</dbReference>
<keyword evidence="7 8" id="KW-0472">Membrane</keyword>
<feature type="transmembrane region" description="Helical" evidence="8">
    <location>
        <begin position="209"/>
        <end position="226"/>
    </location>
</feature>
<feature type="domain" description="Glycosyltransferase RgtA/B/C/D-like" evidence="9">
    <location>
        <begin position="36"/>
        <end position="185"/>
    </location>
</feature>
<evidence type="ECO:0000256" key="5">
    <source>
        <dbReference type="ARBA" id="ARBA00022692"/>
    </source>
</evidence>
<keyword evidence="5 8" id="KW-0812">Transmembrane</keyword>
<proteinExistence type="predicted"/>
<gene>
    <name evidence="10" type="ORF">UX25_C0038G0005</name>
</gene>
<sequence length="420" mass="48098">MNQFTASLWGDEAFSAVLSMKSIPEIISIIARDTSPPLYNISEHLWFGLFGTGEVAVRALSFLYYLIAVFFVYKIGKYFWDKKTAALSAALTFLNPFFFVYAFEGRMYSLLAAGVTASMYFFIRKKWVGYVLATAVALYSHHFALFAVFIQFLWFVKEYFWGKRKTAIQIFKSFALVGILYSPWLIPLYSQTRMVGGGFWLGTPTLKDLGRLLLIYLNVGLFALILRRWEKNLGKSLFLVAWFLGPILLTWGISQKFQSIFFDRYLLYTIPPAMILAASERRKISPVAIFIALVVFFSADLYYFTHPIKRPFRELATYVKEVKKGDDYLINWNSAAHHLWEAKYYGIPAPLFIPEGTKLPFYVGTALMTEGDIVSSLPKKVNRVGTITSGPIEEIVIPGYTKKEEKVFGTLKVVWLVRSR</sequence>
<accession>A0A0G1QET0</accession>
<dbReference type="GO" id="GO:0005886">
    <property type="term" value="C:plasma membrane"/>
    <property type="evidence" value="ECO:0007669"/>
    <property type="project" value="UniProtKB-SubCell"/>
</dbReference>
<evidence type="ECO:0000256" key="2">
    <source>
        <dbReference type="ARBA" id="ARBA00022475"/>
    </source>
</evidence>